<comment type="caution">
    <text evidence="1">The sequence shown here is derived from an EMBL/GenBank/DDBJ whole genome shotgun (WGS) entry which is preliminary data.</text>
</comment>
<evidence type="ECO:0000313" key="1">
    <source>
        <dbReference type="EMBL" id="KAH9300977.1"/>
    </source>
</evidence>
<dbReference type="AlphaFoldDB" id="A0AA38CIV1"/>
<evidence type="ECO:0000313" key="2">
    <source>
        <dbReference type="Proteomes" id="UP000824469"/>
    </source>
</evidence>
<keyword evidence="2" id="KW-1185">Reference proteome</keyword>
<feature type="non-terminal residue" evidence="1">
    <location>
        <position position="164"/>
    </location>
</feature>
<feature type="non-terminal residue" evidence="1">
    <location>
        <position position="1"/>
    </location>
</feature>
<name>A0AA38CIV1_TAXCH</name>
<dbReference type="Proteomes" id="UP000824469">
    <property type="component" value="Unassembled WGS sequence"/>
</dbReference>
<dbReference type="EMBL" id="JAHRHJ020000009">
    <property type="protein sequence ID" value="KAH9300977.1"/>
    <property type="molecule type" value="Genomic_DNA"/>
</dbReference>
<reference evidence="1 2" key="1">
    <citation type="journal article" date="2021" name="Nat. Plants">
        <title>The Taxus genome provides insights into paclitaxel biosynthesis.</title>
        <authorList>
            <person name="Xiong X."/>
            <person name="Gou J."/>
            <person name="Liao Q."/>
            <person name="Li Y."/>
            <person name="Zhou Q."/>
            <person name="Bi G."/>
            <person name="Li C."/>
            <person name="Du R."/>
            <person name="Wang X."/>
            <person name="Sun T."/>
            <person name="Guo L."/>
            <person name="Liang H."/>
            <person name="Lu P."/>
            <person name="Wu Y."/>
            <person name="Zhang Z."/>
            <person name="Ro D.K."/>
            <person name="Shang Y."/>
            <person name="Huang S."/>
            <person name="Yan J."/>
        </authorList>
    </citation>
    <scope>NUCLEOTIDE SEQUENCE [LARGE SCALE GENOMIC DNA]</scope>
    <source>
        <strain evidence="1">Ta-2019</strain>
    </source>
</reference>
<proteinExistence type="predicted"/>
<protein>
    <submittedName>
        <fullName evidence="1">Uncharacterized protein</fullName>
    </submittedName>
</protein>
<gene>
    <name evidence="1" type="ORF">KI387_012560</name>
</gene>
<sequence>DVVLVPEILFYENRARSQKLWPFEVSGPNVDFSSLPSAISGFSRPTRPFVPFGFGAEISHFGRTGRFAYSQPICPICFRTVWDKFAWFGRFAPFCPNCSRTKFSFWLIRPAYFWPARPKLFRAALTHFVGSAGSRLFVPLVPKATSQQLANFLSFGQFGFRVPH</sequence>
<accession>A0AA38CIV1</accession>
<organism evidence="1 2">
    <name type="scientific">Taxus chinensis</name>
    <name type="common">Chinese yew</name>
    <name type="synonym">Taxus wallichiana var. chinensis</name>
    <dbReference type="NCBI Taxonomy" id="29808"/>
    <lineage>
        <taxon>Eukaryota</taxon>
        <taxon>Viridiplantae</taxon>
        <taxon>Streptophyta</taxon>
        <taxon>Embryophyta</taxon>
        <taxon>Tracheophyta</taxon>
        <taxon>Spermatophyta</taxon>
        <taxon>Pinopsida</taxon>
        <taxon>Pinidae</taxon>
        <taxon>Conifers II</taxon>
        <taxon>Cupressales</taxon>
        <taxon>Taxaceae</taxon>
        <taxon>Taxus</taxon>
    </lineage>
</organism>